<comment type="caution">
    <text evidence="2">The sequence shown here is derived from an EMBL/GenBank/DDBJ whole genome shotgun (WGS) entry which is preliminary data.</text>
</comment>
<protein>
    <recommendedName>
        <fullName evidence="4">Bro-N domain-containing protein</fullName>
    </recommendedName>
</protein>
<evidence type="ECO:0000313" key="2">
    <source>
        <dbReference type="EMBL" id="KAG6957139.1"/>
    </source>
</evidence>
<accession>A0A8J5IV68</accession>
<sequence>MRNKRSSVTASESETKRIKIAETDDGTCVPTFKAYFAKRYKRSVKRFIGEENLQVVFVTKKNLEQGKLATKPTYGSKSDVRLMKKDASVVHLIKIAKESSYPLAPPVIEDKDLTFFVDKLGVRHQVEMRGKRTMEGIYFKAKDVGRVFESKEFVKTIQRSDTTYCEDIDFVWFTSQIRENVDNLQSDSDQGHPRDSDISPQEHDHHSPQEQKRAYHNSHEVFLTFAGLMHALHSTRSPVASEFRDWVYQQVFALVYGAVKQKQEMLSTLCKVDKSFLQTFMKLVPNDLACLCLVDTTMRKDGKKVFKSGRSEKAKERFYKHSSAFDDGAILDTVIFVPSDCLCEAETLLKAAIHESDHFAFNKEQELILLDTNSYKSVRSIMQTIADKYNGSMAIQAEVQ</sequence>
<evidence type="ECO:0000256" key="1">
    <source>
        <dbReference type="SAM" id="MobiDB-lite"/>
    </source>
</evidence>
<proteinExistence type="predicted"/>
<dbReference type="AlphaFoldDB" id="A0A8J5IV68"/>
<dbReference type="Proteomes" id="UP000709295">
    <property type="component" value="Unassembled WGS sequence"/>
</dbReference>
<evidence type="ECO:0000313" key="3">
    <source>
        <dbReference type="Proteomes" id="UP000709295"/>
    </source>
</evidence>
<dbReference type="EMBL" id="JAENGY010000749">
    <property type="protein sequence ID" value="KAG6957139.1"/>
    <property type="molecule type" value="Genomic_DNA"/>
</dbReference>
<feature type="region of interest" description="Disordered" evidence="1">
    <location>
        <begin position="183"/>
        <end position="213"/>
    </location>
</feature>
<evidence type="ECO:0008006" key="4">
    <source>
        <dbReference type="Google" id="ProtNLM"/>
    </source>
</evidence>
<reference evidence="2" key="1">
    <citation type="submission" date="2021-01" db="EMBL/GenBank/DDBJ databases">
        <title>Phytophthora aleatoria, a newly-described species from Pinus radiata is distinct from Phytophthora cactorum isolates based on comparative genomics.</title>
        <authorList>
            <person name="Mcdougal R."/>
            <person name="Panda P."/>
            <person name="Williams N."/>
            <person name="Studholme D.J."/>
        </authorList>
    </citation>
    <scope>NUCLEOTIDE SEQUENCE</scope>
    <source>
        <strain evidence="2">NZFS 4037</strain>
    </source>
</reference>
<name>A0A8J5IV68_9STRA</name>
<gene>
    <name evidence="2" type="ORF">JG688_00011080</name>
</gene>
<feature type="compositionally biased region" description="Basic and acidic residues" evidence="1">
    <location>
        <begin position="189"/>
        <end position="213"/>
    </location>
</feature>
<organism evidence="2 3">
    <name type="scientific">Phytophthora aleatoria</name>
    <dbReference type="NCBI Taxonomy" id="2496075"/>
    <lineage>
        <taxon>Eukaryota</taxon>
        <taxon>Sar</taxon>
        <taxon>Stramenopiles</taxon>
        <taxon>Oomycota</taxon>
        <taxon>Peronosporomycetes</taxon>
        <taxon>Peronosporales</taxon>
        <taxon>Peronosporaceae</taxon>
        <taxon>Phytophthora</taxon>
    </lineage>
</organism>
<keyword evidence="3" id="KW-1185">Reference proteome</keyword>